<keyword evidence="3" id="KW-1185">Reference proteome</keyword>
<name>A0ABY3WP96_9ACTN</name>
<sequence>MHDNDFHTGDKPQEGLKGGHEAPNTQAPQTAEAMTNPRSAGTDNIGESWASTSLKPGHTQLNPSNDKNKAH</sequence>
<feature type="compositionally biased region" description="Polar residues" evidence="1">
    <location>
        <begin position="49"/>
        <end position="65"/>
    </location>
</feature>
<protein>
    <submittedName>
        <fullName evidence="2">Uncharacterized protein</fullName>
    </submittedName>
</protein>
<reference evidence="2 3" key="1">
    <citation type="submission" date="2021-03" db="EMBL/GenBank/DDBJ databases">
        <title>Complete genome of Streptomyces formicae strain 1H-GS9 (DSM 100524).</title>
        <authorList>
            <person name="Atanasov K.E."/>
            <person name="Altabella T."/>
            <person name="Ferrer A."/>
        </authorList>
    </citation>
    <scope>NUCLEOTIDE SEQUENCE [LARGE SCALE GENOMIC DNA]</scope>
    <source>
        <strain evidence="2 3">1H-GS9</strain>
    </source>
</reference>
<gene>
    <name evidence="2" type="ORF">J4032_13025</name>
</gene>
<feature type="compositionally biased region" description="Polar residues" evidence="1">
    <location>
        <begin position="23"/>
        <end position="42"/>
    </location>
</feature>
<evidence type="ECO:0000313" key="2">
    <source>
        <dbReference type="EMBL" id="UNM12336.1"/>
    </source>
</evidence>
<organism evidence="2 3">
    <name type="scientific">Streptomyces formicae</name>
    <dbReference type="NCBI Taxonomy" id="1616117"/>
    <lineage>
        <taxon>Bacteria</taxon>
        <taxon>Bacillati</taxon>
        <taxon>Actinomycetota</taxon>
        <taxon>Actinomycetes</taxon>
        <taxon>Kitasatosporales</taxon>
        <taxon>Streptomycetaceae</taxon>
        <taxon>Streptomyces</taxon>
    </lineage>
</organism>
<feature type="region of interest" description="Disordered" evidence="1">
    <location>
        <begin position="1"/>
        <end position="71"/>
    </location>
</feature>
<dbReference type="Proteomes" id="UP000828924">
    <property type="component" value="Chromosome"/>
</dbReference>
<feature type="compositionally biased region" description="Basic and acidic residues" evidence="1">
    <location>
        <begin position="1"/>
        <end position="20"/>
    </location>
</feature>
<evidence type="ECO:0000256" key="1">
    <source>
        <dbReference type="SAM" id="MobiDB-lite"/>
    </source>
</evidence>
<evidence type="ECO:0000313" key="3">
    <source>
        <dbReference type="Proteomes" id="UP000828924"/>
    </source>
</evidence>
<proteinExistence type="predicted"/>
<dbReference type="EMBL" id="CP071872">
    <property type="protein sequence ID" value="UNM12336.1"/>
    <property type="molecule type" value="Genomic_DNA"/>
</dbReference>
<accession>A0ABY3WP96</accession>
<dbReference type="RefSeq" id="WP_242330944.1">
    <property type="nucleotide sequence ID" value="NZ_CP071872.1"/>
</dbReference>